<proteinExistence type="predicted"/>
<dbReference type="Proteomes" id="UP001596200">
    <property type="component" value="Unassembled WGS sequence"/>
</dbReference>
<comment type="caution">
    <text evidence="2">The sequence shown here is derived from an EMBL/GenBank/DDBJ whole genome shotgun (WGS) entry which is preliminary data.</text>
</comment>
<organism evidence="2 3">
    <name type="scientific">Streptomyces pulveraceus</name>
    <dbReference type="NCBI Taxonomy" id="68258"/>
    <lineage>
        <taxon>Bacteria</taxon>
        <taxon>Bacillati</taxon>
        <taxon>Actinomycetota</taxon>
        <taxon>Actinomycetes</taxon>
        <taxon>Kitasatosporales</taxon>
        <taxon>Streptomycetaceae</taxon>
        <taxon>Streptomyces</taxon>
    </lineage>
</organism>
<keyword evidence="3" id="KW-1185">Reference proteome</keyword>
<protein>
    <submittedName>
        <fullName evidence="2">DUF6493 family protein</fullName>
    </submittedName>
</protein>
<name>A0ABW1GUI3_9ACTN</name>
<accession>A0ABW1GUI3</accession>
<feature type="domain" description="DUF7824" evidence="1">
    <location>
        <begin position="548"/>
        <end position="615"/>
    </location>
</feature>
<evidence type="ECO:0000313" key="3">
    <source>
        <dbReference type="Proteomes" id="UP001596200"/>
    </source>
</evidence>
<dbReference type="Pfam" id="PF25148">
    <property type="entry name" value="DUF7824"/>
    <property type="match status" value="1"/>
</dbReference>
<dbReference type="RefSeq" id="WP_344514200.1">
    <property type="nucleotide sequence ID" value="NZ_BAAATU010000029.1"/>
</dbReference>
<evidence type="ECO:0000313" key="2">
    <source>
        <dbReference type="EMBL" id="MFC5917224.1"/>
    </source>
</evidence>
<evidence type="ECO:0000259" key="1">
    <source>
        <dbReference type="Pfam" id="PF25148"/>
    </source>
</evidence>
<dbReference type="InterPro" id="IPR056726">
    <property type="entry name" value="DUF7824"/>
</dbReference>
<gene>
    <name evidence="2" type="ORF">ACFP1B_27905</name>
</gene>
<dbReference type="EMBL" id="JBHSPU010000025">
    <property type="protein sequence ID" value="MFC5917224.1"/>
    <property type="molecule type" value="Genomic_DNA"/>
</dbReference>
<reference evidence="3" key="1">
    <citation type="journal article" date="2019" name="Int. J. Syst. Evol. Microbiol.">
        <title>The Global Catalogue of Microorganisms (GCM) 10K type strain sequencing project: providing services to taxonomists for standard genome sequencing and annotation.</title>
        <authorList>
            <consortium name="The Broad Institute Genomics Platform"/>
            <consortium name="The Broad Institute Genome Sequencing Center for Infectious Disease"/>
            <person name="Wu L."/>
            <person name="Ma J."/>
        </authorList>
    </citation>
    <scope>NUCLEOTIDE SEQUENCE [LARGE SCALE GENOMIC DNA]</scope>
    <source>
        <strain evidence="3">JCM 4147</strain>
    </source>
</reference>
<sequence>MKELLTAVRESRTHEVPALLAGMDRTERRAALVELKALRKEMRGWHWEKQSKIAKALLVAGAGCHTGAAGCAGWLGGRDLTGWHRSPVPLILAALADREPDWLGDVAHRLAARPATAETTYELISGLVKKARCPVPATEGFVRGWANAVTMAQWHRRHRKPLVEVLRADPYAAALLPRIFEVPELPPQILWTDQPDDPCRWGSTLAALPAEGLLDRSVLVDGCVTRLLRGGRSSELRFFLTILGELGLTEQEEAERLPDWIGMAADGISTVAGHAQGVLTRLDGRGGLSVRALADVSASLLFRTEKKLVRSQLVLLGKVLRRDPSATDELLPVVAGAFEHDDIDIQERALKLVGRHLSAAGAPVREELARSAALLGPAHRAMVAEVFGGPAAGPSRTEEYEELLPPAPVPRLLDPAPATLSELVEDVVVLTRSAAPDVTVFERALDGLVRHARVDRTALTDALREALAGEWWLDGESRAPIERQLRSETGIGLVVATLLGRVSTRALREERASWTGTGTCVHAALEGVLRARLWEAADAVLTGDAPFLLALPTWHTGSLDPAVLVERLRAYQLLGIRPGEADFAQALLRVRRGDQHEAMAAAALLGTPEGDRLAAWLRADQPLAQVHPFDLETKTRNGQTVVRSHRLLMATRERPFIQDEFPRSFHWLGRQQIPAQRLCYHWGGHPEQWTAALPEDAETLAAWLLPSVAAGAIDELRDTLRPLTLLAELDAHAGEAVHLTVAYGLGSRYAEDRLSAVDGLLMLAARGQLDAARLGEQLASLLGHGLIKPSRLADSARTATATGAYRTMLSVLTGVLPGLLAHEKAPRGVSDLLSVAAECVEHCGTAEAEPIPGLAETAVRGGTSQLVRQARRLADAWEQGAEQA</sequence>